<gene>
    <name evidence="2" type="ORF">EB796_002108</name>
</gene>
<organism evidence="2 3">
    <name type="scientific">Bugula neritina</name>
    <name type="common">Brown bryozoan</name>
    <name type="synonym">Sertularia neritina</name>
    <dbReference type="NCBI Taxonomy" id="10212"/>
    <lineage>
        <taxon>Eukaryota</taxon>
        <taxon>Metazoa</taxon>
        <taxon>Spiralia</taxon>
        <taxon>Lophotrochozoa</taxon>
        <taxon>Bryozoa</taxon>
        <taxon>Gymnolaemata</taxon>
        <taxon>Cheilostomatida</taxon>
        <taxon>Flustrina</taxon>
        <taxon>Buguloidea</taxon>
        <taxon>Bugulidae</taxon>
        <taxon>Bugula</taxon>
    </lineage>
</organism>
<proteinExistence type="predicted"/>
<name>A0A7J7KN48_BUGNE</name>
<sequence>MGDHCSRLIKNLLTKLIIFNRRRPAECAGLKVEDYKNAAQHEDPEKIVKSLTPVEQLSANEPLLQGSNLLATIIYIGAFGHLGGEQPRRKMATSTEPYNKRSHQMQSQN</sequence>
<comment type="caution">
    <text evidence="2">The sequence shown here is derived from an EMBL/GenBank/DDBJ whole genome shotgun (WGS) entry which is preliminary data.</text>
</comment>
<protein>
    <submittedName>
        <fullName evidence="2">Uncharacterized protein</fullName>
    </submittedName>
</protein>
<evidence type="ECO:0000256" key="1">
    <source>
        <dbReference type="SAM" id="MobiDB-lite"/>
    </source>
</evidence>
<keyword evidence="3" id="KW-1185">Reference proteome</keyword>
<reference evidence="2" key="1">
    <citation type="submission" date="2020-06" db="EMBL/GenBank/DDBJ databases">
        <title>Draft genome of Bugula neritina, a colonial animal packing powerful symbionts and potential medicines.</title>
        <authorList>
            <person name="Rayko M."/>
        </authorList>
    </citation>
    <scope>NUCLEOTIDE SEQUENCE [LARGE SCALE GENOMIC DNA]</scope>
    <source>
        <strain evidence="2">Kwan_BN1</strain>
    </source>
</reference>
<evidence type="ECO:0000313" key="3">
    <source>
        <dbReference type="Proteomes" id="UP000593567"/>
    </source>
</evidence>
<accession>A0A7J7KN48</accession>
<dbReference type="AlphaFoldDB" id="A0A7J7KN48"/>
<dbReference type="EMBL" id="VXIV02000236">
    <property type="protein sequence ID" value="KAF6039582.1"/>
    <property type="molecule type" value="Genomic_DNA"/>
</dbReference>
<evidence type="ECO:0000313" key="2">
    <source>
        <dbReference type="EMBL" id="KAF6039582.1"/>
    </source>
</evidence>
<dbReference type="OrthoDB" id="6597316at2759"/>
<dbReference type="Proteomes" id="UP000593567">
    <property type="component" value="Unassembled WGS sequence"/>
</dbReference>
<feature type="region of interest" description="Disordered" evidence="1">
    <location>
        <begin position="83"/>
        <end position="109"/>
    </location>
</feature>